<evidence type="ECO:0000313" key="2">
    <source>
        <dbReference type="Proteomes" id="UP001060215"/>
    </source>
</evidence>
<protein>
    <submittedName>
        <fullName evidence="1">Paired amphipathic helix protein Sin3-like 2</fullName>
    </submittedName>
</protein>
<comment type="caution">
    <text evidence="1">The sequence shown here is derived from an EMBL/GenBank/DDBJ whole genome shotgun (WGS) entry which is preliminary data.</text>
</comment>
<sequence>MQQFHDKRKSARKVEDFGVNPVLASYDHKEALRSMYKQEFIFCEKVKERLRSSDDYQAFLKCLHIHSTEIITKKIYKVWYVVLFLIKTSFANGFLAGAMNKSV</sequence>
<organism evidence="1 2">
    <name type="scientific">Camellia lanceoleosa</name>
    <dbReference type="NCBI Taxonomy" id="1840588"/>
    <lineage>
        <taxon>Eukaryota</taxon>
        <taxon>Viridiplantae</taxon>
        <taxon>Streptophyta</taxon>
        <taxon>Embryophyta</taxon>
        <taxon>Tracheophyta</taxon>
        <taxon>Spermatophyta</taxon>
        <taxon>Magnoliopsida</taxon>
        <taxon>eudicotyledons</taxon>
        <taxon>Gunneridae</taxon>
        <taxon>Pentapetalae</taxon>
        <taxon>asterids</taxon>
        <taxon>Ericales</taxon>
        <taxon>Theaceae</taxon>
        <taxon>Camellia</taxon>
    </lineage>
</organism>
<dbReference type="EMBL" id="CM045764">
    <property type="protein sequence ID" value="KAI8006457.1"/>
    <property type="molecule type" value="Genomic_DNA"/>
</dbReference>
<proteinExistence type="predicted"/>
<evidence type="ECO:0000313" key="1">
    <source>
        <dbReference type="EMBL" id="KAI8006457.1"/>
    </source>
</evidence>
<keyword evidence="2" id="KW-1185">Reference proteome</keyword>
<gene>
    <name evidence="1" type="ORF">LOK49_LG07G00395</name>
</gene>
<reference evidence="1 2" key="1">
    <citation type="journal article" date="2022" name="Plant J.">
        <title>Chromosome-level genome of Camellia lanceoleosa provides a valuable resource for understanding genome evolution and self-incompatibility.</title>
        <authorList>
            <person name="Gong W."/>
            <person name="Xiao S."/>
            <person name="Wang L."/>
            <person name="Liao Z."/>
            <person name="Chang Y."/>
            <person name="Mo W."/>
            <person name="Hu G."/>
            <person name="Li W."/>
            <person name="Zhao G."/>
            <person name="Zhu H."/>
            <person name="Hu X."/>
            <person name="Ji K."/>
            <person name="Xiang X."/>
            <person name="Song Q."/>
            <person name="Yuan D."/>
            <person name="Jin S."/>
            <person name="Zhang L."/>
        </authorList>
    </citation>
    <scope>NUCLEOTIDE SEQUENCE [LARGE SCALE GENOMIC DNA]</scope>
    <source>
        <strain evidence="1">SQ_2022a</strain>
    </source>
</reference>
<dbReference type="Proteomes" id="UP001060215">
    <property type="component" value="Chromosome 7"/>
</dbReference>
<name>A0ACC0H0X8_9ERIC</name>
<accession>A0ACC0H0X8</accession>